<feature type="region of interest" description="Disordered" evidence="1">
    <location>
        <begin position="345"/>
        <end position="704"/>
    </location>
</feature>
<feature type="compositionally biased region" description="Pro residues" evidence="1">
    <location>
        <begin position="653"/>
        <end position="663"/>
    </location>
</feature>
<dbReference type="EMBL" id="VDMD01000017">
    <property type="protein sequence ID" value="TRM61362.1"/>
    <property type="molecule type" value="Genomic_DNA"/>
</dbReference>
<evidence type="ECO:0000313" key="3">
    <source>
        <dbReference type="Proteomes" id="UP000320762"/>
    </source>
</evidence>
<dbReference type="Proteomes" id="UP000320762">
    <property type="component" value="Unassembled WGS sequence"/>
</dbReference>
<feature type="compositionally biased region" description="Basic and acidic residues" evidence="1">
    <location>
        <begin position="511"/>
        <end position="531"/>
    </location>
</feature>
<feature type="compositionally biased region" description="Pro residues" evidence="1">
    <location>
        <begin position="594"/>
        <end position="619"/>
    </location>
</feature>
<gene>
    <name evidence="2" type="ORF">BD626DRAFT_631889</name>
</gene>
<dbReference type="AlphaFoldDB" id="A0A550C981"/>
<evidence type="ECO:0000313" key="2">
    <source>
        <dbReference type="EMBL" id="TRM61362.1"/>
    </source>
</evidence>
<reference evidence="2 3" key="1">
    <citation type="journal article" date="2019" name="New Phytol.">
        <title>Comparative genomics reveals unique wood-decay strategies and fruiting body development in the Schizophyllaceae.</title>
        <authorList>
            <person name="Almasi E."/>
            <person name="Sahu N."/>
            <person name="Krizsan K."/>
            <person name="Balint B."/>
            <person name="Kovacs G.M."/>
            <person name="Kiss B."/>
            <person name="Cseklye J."/>
            <person name="Drula E."/>
            <person name="Henrissat B."/>
            <person name="Nagy I."/>
            <person name="Chovatia M."/>
            <person name="Adam C."/>
            <person name="LaButti K."/>
            <person name="Lipzen A."/>
            <person name="Riley R."/>
            <person name="Grigoriev I.V."/>
            <person name="Nagy L.G."/>
        </authorList>
    </citation>
    <scope>NUCLEOTIDE SEQUENCE [LARGE SCALE GENOMIC DNA]</scope>
    <source>
        <strain evidence="2 3">NL-1724</strain>
    </source>
</reference>
<feature type="compositionally biased region" description="Polar residues" evidence="1">
    <location>
        <begin position="478"/>
        <end position="488"/>
    </location>
</feature>
<feature type="compositionally biased region" description="Basic residues" evidence="1">
    <location>
        <begin position="685"/>
        <end position="696"/>
    </location>
</feature>
<protein>
    <submittedName>
        <fullName evidence="2">Uncharacterized protein</fullName>
    </submittedName>
</protein>
<sequence>MAKSKKKKKAASEAPPGGKAKAKPKTPTQKANPLDHVTPLTITRFPRSVKARDKVIALVGRLICLVTGMWDHPHFLQCAHIVARSLHSTHKAEYDCFRDSIGIAIRDEHGNILRKILNLDTSVNQEIFHAWIHLLFDGTSVRKNVGQGAIALVPEDLVEIVAAIKENFDKKLNKNYRELCPKRTYRYKLRALVDKKYWYGRHEGADRTYAHLPPETRPPDVLAQADCEEAGPQGQMQEGVDHASAVFGPENAPTPPSRPTGDCSPPETTNGNITFHVLDPKAEEITLVSHTNPIFAIRDYAQKMRYRVIENKELAATLPPEHVDYFTNKLWPAVKHWFVRDPKTFVSEDGPNMESGHDTRAQRNARHDGPTSVPEANFASRVPETPRRANTTAGIMHTTPPPSSEPPSSPSPADNLEQPALHSALKSDVAASRSARSAKHTVRFDSPDEMPSSPGPERQIPTTSAAIEADPAQIPGDPSTSGTVQETASGAIPLEKVKADAAEQTPFARTAGHEEGTKSVPNADRHIEPRPKRAAKTNPTDTSTAPPTVPSVAPPSVAPRPAPSKDPPVRRSTRLNGEQQPAVDSGAVPKAPDKPPVPDASAAPPPAAPPVPVDPPPPLASSVPIISGRRLRSHTKRAHDEVVAAAADNPEGPAEPPEPPDPPEPPRKRARVTKAAVDAAPQPLAKRRRPGKHKGRPTQTNDDT</sequence>
<feature type="compositionally biased region" description="Basic and acidic residues" evidence="1">
    <location>
        <begin position="355"/>
        <end position="369"/>
    </location>
</feature>
<organism evidence="2 3">
    <name type="scientific">Schizophyllum amplum</name>
    <dbReference type="NCBI Taxonomy" id="97359"/>
    <lineage>
        <taxon>Eukaryota</taxon>
        <taxon>Fungi</taxon>
        <taxon>Dikarya</taxon>
        <taxon>Basidiomycota</taxon>
        <taxon>Agaricomycotina</taxon>
        <taxon>Agaricomycetes</taxon>
        <taxon>Agaricomycetidae</taxon>
        <taxon>Agaricales</taxon>
        <taxon>Schizophyllaceae</taxon>
        <taxon>Schizophyllum</taxon>
    </lineage>
</organism>
<keyword evidence="3" id="KW-1185">Reference proteome</keyword>
<name>A0A550C981_9AGAR</name>
<dbReference type="OrthoDB" id="10444039at2759"/>
<accession>A0A550C981</accession>
<proteinExistence type="predicted"/>
<feature type="compositionally biased region" description="Low complexity" evidence="1">
    <location>
        <begin position="12"/>
        <end position="31"/>
    </location>
</feature>
<feature type="compositionally biased region" description="Pro residues" evidence="1">
    <location>
        <begin position="547"/>
        <end position="566"/>
    </location>
</feature>
<feature type="compositionally biased region" description="Pro residues" evidence="1">
    <location>
        <begin position="399"/>
        <end position="410"/>
    </location>
</feature>
<evidence type="ECO:0000256" key="1">
    <source>
        <dbReference type="SAM" id="MobiDB-lite"/>
    </source>
</evidence>
<feature type="region of interest" description="Disordered" evidence="1">
    <location>
        <begin position="1"/>
        <end position="35"/>
    </location>
</feature>
<comment type="caution">
    <text evidence="2">The sequence shown here is derived from an EMBL/GenBank/DDBJ whole genome shotgun (WGS) entry which is preliminary data.</text>
</comment>